<evidence type="ECO:0000256" key="1">
    <source>
        <dbReference type="SAM" id="Phobius"/>
    </source>
</evidence>
<keyword evidence="3" id="KW-1185">Reference proteome</keyword>
<name>A0ABS4ECI3_9FIRM</name>
<protein>
    <submittedName>
        <fullName evidence="2">Uncharacterized protein</fullName>
    </submittedName>
</protein>
<comment type="caution">
    <text evidence="2">The sequence shown here is derived from an EMBL/GenBank/DDBJ whole genome shotgun (WGS) entry which is preliminary data.</text>
</comment>
<keyword evidence="1" id="KW-0472">Membrane</keyword>
<feature type="transmembrane region" description="Helical" evidence="1">
    <location>
        <begin position="6"/>
        <end position="21"/>
    </location>
</feature>
<sequence>MTQIVLVFIGISILFIVFIIDRREKKIDCDTYQSFDEVLDNKYKKRDLFFEEKRTNFLEKISNCNFEEKLAELEELEKLAELTEVEELGETENIEENKSIKDIVSMLNQGYTEEQICKNFDIGKGELQLIINCYKE</sequence>
<evidence type="ECO:0000313" key="2">
    <source>
        <dbReference type="EMBL" id="MBP1855635.1"/>
    </source>
</evidence>
<dbReference type="Pfam" id="PF19610">
    <property type="entry name" value="DUF6115"/>
    <property type="match status" value="1"/>
</dbReference>
<accession>A0ABS4ECI3</accession>
<organism evidence="2 3">
    <name type="scientific">Metaclostridioides mangenotii</name>
    <dbReference type="NCBI Taxonomy" id="1540"/>
    <lineage>
        <taxon>Bacteria</taxon>
        <taxon>Bacillati</taxon>
        <taxon>Bacillota</taxon>
        <taxon>Clostridia</taxon>
        <taxon>Peptostreptococcales</taxon>
        <taxon>Peptostreptococcaceae</taxon>
        <taxon>Metaclostridioides</taxon>
    </lineage>
</organism>
<dbReference type="EMBL" id="JAGGJX010000004">
    <property type="protein sequence ID" value="MBP1855635.1"/>
    <property type="molecule type" value="Genomic_DNA"/>
</dbReference>
<dbReference type="Proteomes" id="UP000767291">
    <property type="component" value="Unassembled WGS sequence"/>
</dbReference>
<dbReference type="InterPro" id="IPR046118">
    <property type="entry name" value="DUF6115"/>
</dbReference>
<dbReference type="RefSeq" id="WP_209457054.1">
    <property type="nucleotide sequence ID" value="NZ_BAAACS010000004.1"/>
</dbReference>
<gene>
    <name evidence="2" type="ORF">J2Z43_002033</name>
</gene>
<proteinExistence type="predicted"/>
<keyword evidence="1" id="KW-0812">Transmembrane</keyword>
<reference evidence="2 3" key="1">
    <citation type="submission" date="2021-03" db="EMBL/GenBank/DDBJ databases">
        <title>Genomic Encyclopedia of Type Strains, Phase IV (KMG-IV): sequencing the most valuable type-strain genomes for metagenomic binning, comparative biology and taxonomic classification.</title>
        <authorList>
            <person name="Goeker M."/>
        </authorList>
    </citation>
    <scope>NUCLEOTIDE SEQUENCE [LARGE SCALE GENOMIC DNA]</scope>
    <source>
        <strain evidence="2 3">DSM 1289</strain>
    </source>
</reference>
<keyword evidence="1" id="KW-1133">Transmembrane helix</keyword>
<evidence type="ECO:0000313" key="3">
    <source>
        <dbReference type="Proteomes" id="UP000767291"/>
    </source>
</evidence>